<reference evidence="5 6" key="1">
    <citation type="submission" date="2022-04" db="EMBL/GenBank/DDBJ databases">
        <title>Genome diversity in the genus Frankia.</title>
        <authorList>
            <person name="Carlos-Shanley C."/>
            <person name="Hahn D."/>
        </authorList>
    </citation>
    <scope>NUCLEOTIDE SEQUENCE [LARGE SCALE GENOMIC DNA]</scope>
    <source>
        <strain evidence="5 6">Ag45/Mut15</strain>
    </source>
</reference>
<comment type="caution">
    <text evidence="5">The sequence shown here is derived from an EMBL/GenBank/DDBJ whole genome shotgun (WGS) entry which is preliminary data.</text>
</comment>
<evidence type="ECO:0000313" key="5">
    <source>
        <dbReference type="EMBL" id="MCK9877402.1"/>
    </source>
</evidence>
<accession>A0ABT0K0W5</accession>
<dbReference type="InterPro" id="IPR002577">
    <property type="entry name" value="HTH_HxlR"/>
</dbReference>
<dbReference type="SUPFAM" id="SSF46785">
    <property type="entry name" value="Winged helix' DNA-binding domain"/>
    <property type="match status" value="1"/>
</dbReference>
<keyword evidence="2" id="KW-0238">DNA-binding</keyword>
<sequence>MAVDVGKIGYRGLVQRVADAPTFDPACPMSAVPFRIGEKWTAMIVLCLEGGPRRFTELRQILTTVSAKVLTESLRAMERDGLISRQSHDENPPRVEYRLTDLGRSLLQLIDAARRWSRDNLDDLLAARERYDDDARLGAAVRL</sequence>
<organism evidence="5 6">
    <name type="scientific">Frankia umida</name>
    <dbReference type="NCBI Taxonomy" id="573489"/>
    <lineage>
        <taxon>Bacteria</taxon>
        <taxon>Bacillati</taxon>
        <taxon>Actinomycetota</taxon>
        <taxon>Actinomycetes</taxon>
        <taxon>Frankiales</taxon>
        <taxon>Frankiaceae</taxon>
        <taxon>Frankia</taxon>
    </lineage>
</organism>
<dbReference type="Gene3D" id="1.10.10.10">
    <property type="entry name" value="Winged helix-like DNA-binding domain superfamily/Winged helix DNA-binding domain"/>
    <property type="match status" value="1"/>
</dbReference>
<dbReference type="Pfam" id="PF01638">
    <property type="entry name" value="HxlR"/>
    <property type="match status" value="1"/>
</dbReference>
<dbReference type="InterPro" id="IPR036388">
    <property type="entry name" value="WH-like_DNA-bd_sf"/>
</dbReference>
<evidence type="ECO:0000256" key="3">
    <source>
        <dbReference type="ARBA" id="ARBA00023163"/>
    </source>
</evidence>
<gene>
    <name evidence="5" type="ORF">MXD59_16770</name>
</gene>
<dbReference type="InterPro" id="IPR036390">
    <property type="entry name" value="WH_DNA-bd_sf"/>
</dbReference>
<dbReference type="PANTHER" id="PTHR33204">
    <property type="entry name" value="TRANSCRIPTIONAL REGULATOR, MARR FAMILY"/>
    <property type="match status" value="1"/>
</dbReference>
<protein>
    <submittedName>
        <fullName evidence="5">Helix-turn-helix transcriptional regulator</fullName>
    </submittedName>
</protein>
<evidence type="ECO:0000256" key="2">
    <source>
        <dbReference type="ARBA" id="ARBA00023125"/>
    </source>
</evidence>
<dbReference type="PROSITE" id="PS51118">
    <property type="entry name" value="HTH_HXLR"/>
    <property type="match status" value="1"/>
</dbReference>
<keyword evidence="6" id="KW-1185">Reference proteome</keyword>
<dbReference type="EMBL" id="JALKFT010000017">
    <property type="protein sequence ID" value="MCK9877402.1"/>
    <property type="molecule type" value="Genomic_DNA"/>
</dbReference>
<evidence type="ECO:0000259" key="4">
    <source>
        <dbReference type="PROSITE" id="PS51118"/>
    </source>
</evidence>
<evidence type="ECO:0000313" key="6">
    <source>
        <dbReference type="Proteomes" id="UP001201873"/>
    </source>
</evidence>
<dbReference type="RefSeq" id="WP_248825655.1">
    <property type="nucleotide sequence ID" value="NZ_JALKFT010000017.1"/>
</dbReference>
<name>A0ABT0K0W5_9ACTN</name>
<evidence type="ECO:0000256" key="1">
    <source>
        <dbReference type="ARBA" id="ARBA00023015"/>
    </source>
</evidence>
<dbReference type="Proteomes" id="UP001201873">
    <property type="component" value="Unassembled WGS sequence"/>
</dbReference>
<dbReference type="PANTHER" id="PTHR33204:SF18">
    <property type="entry name" value="TRANSCRIPTIONAL REGULATORY PROTEIN"/>
    <property type="match status" value="1"/>
</dbReference>
<feature type="domain" description="HTH hxlR-type" evidence="4">
    <location>
        <begin position="27"/>
        <end position="125"/>
    </location>
</feature>
<keyword evidence="3" id="KW-0804">Transcription</keyword>
<keyword evidence="1" id="KW-0805">Transcription regulation</keyword>
<proteinExistence type="predicted"/>